<evidence type="ECO:0000313" key="2">
    <source>
        <dbReference type="EMBL" id="MBA0781088.1"/>
    </source>
</evidence>
<dbReference type="Proteomes" id="UP000593568">
    <property type="component" value="Unassembled WGS sequence"/>
</dbReference>
<proteinExistence type="predicted"/>
<name>A0A7J9F7F1_9ROSI</name>
<dbReference type="AlphaFoldDB" id="A0A7J9F7F1"/>
<accession>A0A7J9F7F1</accession>
<evidence type="ECO:0000256" key="1">
    <source>
        <dbReference type="SAM" id="MobiDB-lite"/>
    </source>
</evidence>
<sequence>MDANLARLSLEDREEEGWDVTGGDSGYKPTSYKLCLVGSFFMASIVQIHNLPNGLMSEVLAKQFGNFIDQYMEYDTKPAMRNFQNHMRIRVQIDIRQPLC</sequence>
<organism evidence="2 3">
    <name type="scientific">Gossypium trilobum</name>
    <dbReference type="NCBI Taxonomy" id="34281"/>
    <lineage>
        <taxon>Eukaryota</taxon>
        <taxon>Viridiplantae</taxon>
        <taxon>Streptophyta</taxon>
        <taxon>Embryophyta</taxon>
        <taxon>Tracheophyta</taxon>
        <taxon>Spermatophyta</taxon>
        <taxon>Magnoliopsida</taxon>
        <taxon>eudicotyledons</taxon>
        <taxon>Gunneridae</taxon>
        <taxon>Pentapetalae</taxon>
        <taxon>rosids</taxon>
        <taxon>malvids</taxon>
        <taxon>Malvales</taxon>
        <taxon>Malvaceae</taxon>
        <taxon>Malvoideae</taxon>
        <taxon>Gossypium</taxon>
    </lineage>
</organism>
<keyword evidence="3" id="KW-1185">Reference proteome</keyword>
<gene>
    <name evidence="2" type="ORF">Gotri_002045</name>
</gene>
<evidence type="ECO:0000313" key="3">
    <source>
        <dbReference type="Proteomes" id="UP000593568"/>
    </source>
</evidence>
<protein>
    <submittedName>
        <fullName evidence="2">Uncharacterized protein</fullName>
    </submittedName>
</protein>
<comment type="caution">
    <text evidence="2">The sequence shown here is derived from an EMBL/GenBank/DDBJ whole genome shotgun (WGS) entry which is preliminary data.</text>
</comment>
<feature type="region of interest" description="Disordered" evidence="1">
    <location>
        <begin position="1"/>
        <end position="22"/>
    </location>
</feature>
<dbReference type="EMBL" id="JABEZW010000012">
    <property type="protein sequence ID" value="MBA0781088.1"/>
    <property type="molecule type" value="Genomic_DNA"/>
</dbReference>
<reference evidence="2 3" key="1">
    <citation type="journal article" date="2019" name="Genome Biol. Evol.">
        <title>Insights into the evolution of the New World diploid cottons (Gossypium, subgenus Houzingenia) based on genome sequencing.</title>
        <authorList>
            <person name="Grover C.E."/>
            <person name="Arick M.A. 2nd"/>
            <person name="Thrash A."/>
            <person name="Conover J.L."/>
            <person name="Sanders W.S."/>
            <person name="Peterson D.G."/>
            <person name="Frelichowski J.E."/>
            <person name="Scheffler J.A."/>
            <person name="Scheffler B.E."/>
            <person name="Wendel J.F."/>
        </authorList>
    </citation>
    <scope>NUCLEOTIDE SEQUENCE [LARGE SCALE GENOMIC DNA]</scope>
    <source>
        <strain evidence="2">8</strain>
        <tissue evidence="2">Leaf</tissue>
    </source>
</reference>